<sequence length="113" mass="12987">MATDQAIYVSTVADLNDHRLRVYIDESPDKSYERTFQKNLNITSGTLVVSAPANSGDDDLKINLNNGEYIITVCSNSIGKDVYTYDEDGEEMEDEEYFQHDEYEYYDVYINAK</sequence>
<organism evidence="1 2">
    <name type="scientific">Lentisphaera profundi</name>
    <dbReference type="NCBI Taxonomy" id="1658616"/>
    <lineage>
        <taxon>Bacteria</taxon>
        <taxon>Pseudomonadati</taxon>
        <taxon>Lentisphaerota</taxon>
        <taxon>Lentisphaeria</taxon>
        <taxon>Lentisphaerales</taxon>
        <taxon>Lentisphaeraceae</taxon>
        <taxon>Lentisphaera</taxon>
    </lineage>
</organism>
<name>A0ABY7VUA5_9BACT</name>
<evidence type="ECO:0000313" key="1">
    <source>
        <dbReference type="EMBL" id="WDE96339.1"/>
    </source>
</evidence>
<evidence type="ECO:0000313" key="2">
    <source>
        <dbReference type="Proteomes" id="UP001214250"/>
    </source>
</evidence>
<protein>
    <submittedName>
        <fullName evidence="1">Uncharacterized protein</fullName>
    </submittedName>
</protein>
<keyword evidence="2" id="KW-1185">Reference proteome</keyword>
<dbReference type="Proteomes" id="UP001214250">
    <property type="component" value="Chromosome 1"/>
</dbReference>
<proteinExistence type="predicted"/>
<gene>
    <name evidence="1" type="ORF">PQO03_11525</name>
</gene>
<dbReference type="EMBL" id="CP117811">
    <property type="protein sequence ID" value="WDE96339.1"/>
    <property type="molecule type" value="Genomic_DNA"/>
</dbReference>
<accession>A0ABY7VUA5</accession>
<dbReference type="RefSeq" id="WP_274150409.1">
    <property type="nucleotide sequence ID" value="NZ_CP117811.1"/>
</dbReference>
<reference evidence="1 2" key="1">
    <citation type="submission" date="2023-02" db="EMBL/GenBank/DDBJ databases">
        <title>Genome sequence of Lentisphaera profundi SAORIC-696.</title>
        <authorList>
            <person name="Kim e."/>
            <person name="Cho J.-C."/>
            <person name="Choi A."/>
            <person name="Kang I."/>
        </authorList>
    </citation>
    <scope>NUCLEOTIDE SEQUENCE [LARGE SCALE GENOMIC DNA]</scope>
    <source>
        <strain evidence="1 2">SAORIC-696</strain>
    </source>
</reference>